<dbReference type="GO" id="GO:0016705">
    <property type="term" value="F:oxidoreductase activity, acting on paired donors, with incorporation or reduction of molecular oxygen"/>
    <property type="evidence" value="ECO:0007669"/>
    <property type="project" value="InterPro"/>
</dbReference>
<dbReference type="InterPro" id="IPR050196">
    <property type="entry name" value="Cytochrome_P450_Monoox"/>
</dbReference>
<evidence type="ECO:0000256" key="6">
    <source>
        <dbReference type="ARBA" id="ARBA00022617"/>
    </source>
</evidence>
<evidence type="ECO:0000256" key="3">
    <source>
        <dbReference type="ARBA" id="ARBA00004174"/>
    </source>
</evidence>
<name>A0A2S2PRE4_SCHGA</name>
<dbReference type="SUPFAM" id="SSF48264">
    <property type="entry name" value="Cytochrome P450"/>
    <property type="match status" value="1"/>
</dbReference>
<dbReference type="EMBL" id="GGMR01018787">
    <property type="protein sequence ID" value="MBY31406.1"/>
    <property type="molecule type" value="Transcribed_RNA"/>
</dbReference>
<evidence type="ECO:0000256" key="14">
    <source>
        <dbReference type="PIRSR" id="PIRSR602403-1"/>
    </source>
</evidence>
<evidence type="ECO:0000256" key="7">
    <source>
        <dbReference type="ARBA" id="ARBA00022723"/>
    </source>
</evidence>
<dbReference type="AlphaFoldDB" id="A0A2S2PRE4"/>
<comment type="function">
    <text evidence="2">May be involved in the metabolism of insect hormones and in the breakdown of synthetic insecticides.</text>
</comment>
<protein>
    <submittedName>
        <fullName evidence="16">Cytochrome p450</fullName>
    </submittedName>
</protein>
<keyword evidence="6 14" id="KW-0349">Heme</keyword>
<evidence type="ECO:0000256" key="9">
    <source>
        <dbReference type="ARBA" id="ARBA00022848"/>
    </source>
</evidence>
<accession>A0A2S2PRE4</accession>
<dbReference type="InterPro" id="IPR036396">
    <property type="entry name" value="Cyt_P450_sf"/>
</dbReference>
<dbReference type="GO" id="GO:0005789">
    <property type="term" value="C:endoplasmic reticulum membrane"/>
    <property type="evidence" value="ECO:0007669"/>
    <property type="project" value="UniProtKB-SubCell"/>
</dbReference>
<dbReference type="Pfam" id="PF00067">
    <property type="entry name" value="p450"/>
    <property type="match status" value="1"/>
</dbReference>
<evidence type="ECO:0000256" key="5">
    <source>
        <dbReference type="ARBA" id="ARBA00010617"/>
    </source>
</evidence>
<comment type="similarity">
    <text evidence="5 15">Belongs to the cytochrome P450 family.</text>
</comment>
<comment type="subcellular location">
    <subcellularLocation>
        <location evidence="4">Endoplasmic reticulum membrane</location>
        <topology evidence="4">Peripheral membrane protein</topology>
    </subcellularLocation>
    <subcellularLocation>
        <location evidence="3">Microsome membrane</location>
        <topology evidence="3">Peripheral membrane protein</topology>
    </subcellularLocation>
</comment>
<reference evidence="16" key="1">
    <citation type="submission" date="2018-04" db="EMBL/GenBank/DDBJ databases">
        <title>Transcriptome of Schizaphis graminum biotype I.</title>
        <authorList>
            <person name="Scully E.D."/>
            <person name="Geib S.M."/>
            <person name="Palmer N.A."/>
            <person name="Koch K."/>
            <person name="Bradshaw J."/>
            <person name="Heng-Moss T."/>
            <person name="Sarath G."/>
        </authorList>
    </citation>
    <scope>NUCLEOTIDE SEQUENCE</scope>
</reference>
<keyword evidence="10 15" id="KW-0560">Oxidoreductase</keyword>
<gene>
    <name evidence="16" type="primary">Cyp4v2</name>
    <name evidence="16" type="ORF">g.73776</name>
</gene>
<evidence type="ECO:0000256" key="11">
    <source>
        <dbReference type="ARBA" id="ARBA00023004"/>
    </source>
</evidence>
<keyword evidence="13" id="KW-0472">Membrane</keyword>
<dbReference type="PANTHER" id="PTHR24291">
    <property type="entry name" value="CYTOCHROME P450 FAMILY 4"/>
    <property type="match status" value="1"/>
</dbReference>
<keyword evidence="12 15" id="KW-0503">Monooxygenase</keyword>
<evidence type="ECO:0000256" key="10">
    <source>
        <dbReference type="ARBA" id="ARBA00023002"/>
    </source>
</evidence>
<keyword evidence="11 14" id="KW-0408">Iron</keyword>
<organism evidence="16">
    <name type="scientific">Schizaphis graminum</name>
    <name type="common">Green bug aphid</name>
    <dbReference type="NCBI Taxonomy" id="13262"/>
    <lineage>
        <taxon>Eukaryota</taxon>
        <taxon>Metazoa</taxon>
        <taxon>Ecdysozoa</taxon>
        <taxon>Arthropoda</taxon>
        <taxon>Hexapoda</taxon>
        <taxon>Insecta</taxon>
        <taxon>Pterygota</taxon>
        <taxon>Neoptera</taxon>
        <taxon>Paraneoptera</taxon>
        <taxon>Hemiptera</taxon>
        <taxon>Sternorrhyncha</taxon>
        <taxon>Aphidomorpha</taxon>
        <taxon>Aphidoidea</taxon>
        <taxon>Aphididae</taxon>
        <taxon>Aphidini</taxon>
        <taxon>Schizaphis</taxon>
    </lineage>
</organism>
<evidence type="ECO:0000256" key="12">
    <source>
        <dbReference type="ARBA" id="ARBA00023033"/>
    </source>
</evidence>
<evidence type="ECO:0000256" key="2">
    <source>
        <dbReference type="ARBA" id="ARBA00003690"/>
    </source>
</evidence>
<dbReference type="GO" id="GO:0004497">
    <property type="term" value="F:monooxygenase activity"/>
    <property type="evidence" value="ECO:0007669"/>
    <property type="project" value="UniProtKB-KW"/>
</dbReference>
<dbReference type="GO" id="GO:0020037">
    <property type="term" value="F:heme binding"/>
    <property type="evidence" value="ECO:0007669"/>
    <property type="project" value="InterPro"/>
</dbReference>
<evidence type="ECO:0000256" key="4">
    <source>
        <dbReference type="ARBA" id="ARBA00004406"/>
    </source>
</evidence>
<keyword evidence="9" id="KW-0492">Microsome</keyword>
<evidence type="ECO:0000256" key="13">
    <source>
        <dbReference type="ARBA" id="ARBA00023136"/>
    </source>
</evidence>
<dbReference type="PROSITE" id="PS00086">
    <property type="entry name" value="CYTOCHROME_P450"/>
    <property type="match status" value="1"/>
</dbReference>
<comment type="cofactor">
    <cofactor evidence="1 14">
        <name>heme</name>
        <dbReference type="ChEBI" id="CHEBI:30413"/>
    </cofactor>
</comment>
<evidence type="ECO:0000256" key="8">
    <source>
        <dbReference type="ARBA" id="ARBA00022824"/>
    </source>
</evidence>
<dbReference type="InterPro" id="IPR002403">
    <property type="entry name" value="Cyt_P450_E_grp-IV"/>
</dbReference>
<dbReference type="InterPro" id="IPR001128">
    <property type="entry name" value="Cyt_P450"/>
</dbReference>
<evidence type="ECO:0000313" key="16">
    <source>
        <dbReference type="EMBL" id="MBY31406.1"/>
    </source>
</evidence>
<dbReference type="Gene3D" id="1.10.630.10">
    <property type="entry name" value="Cytochrome P450"/>
    <property type="match status" value="1"/>
</dbReference>
<dbReference type="PRINTS" id="PR00385">
    <property type="entry name" value="P450"/>
</dbReference>
<feature type="binding site" description="axial binding residue" evidence="14">
    <location>
        <position position="96"/>
    </location>
    <ligand>
        <name>heme</name>
        <dbReference type="ChEBI" id="CHEBI:30413"/>
    </ligand>
    <ligandPart>
        <name>Fe</name>
        <dbReference type="ChEBI" id="CHEBI:18248"/>
    </ligandPart>
</feature>
<keyword evidence="8" id="KW-0256">Endoplasmic reticulum</keyword>
<evidence type="ECO:0000256" key="1">
    <source>
        <dbReference type="ARBA" id="ARBA00001971"/>
    </source>
</evidence>
<proteinExistence type="inferred from homology"/>
<dbReference type="InterPro" id="IPR017972">
    <property type="entry name" value="Cyt_P450_CS"/>
</dbReference>
<dbReference type="GO" id="GO:0005506">
    <property type="term" value="F:iron ion binding"/>
    <property type="evidence" value="ECO:0007669"/>
    <property type="project" value="InterPro"/>
</dbReference>
<sequence length="150" mass="17362">MADLKSMTYLDRVIKETIRLYPSVPGITRKLRQHLQIREYTIPPQSVVVVIPYLLHREEKHFTNPLAFDPDRFLPENSINRHPYAFIPFSAGPRNCIGQKFAMHQMKTIISTVVRKMKIETLGSQDDIKIGAQLILRPESLPDIKLTKIK</sequence>
<keyword evidence="7 14" id="KW-0479">Metal-binding</keyword>
<evidence type="ECO:0000256" key="15">
    <source>
        <dbReference type="RuleBase" id="RU000461"/>
    </source>
</evidence>
<dbReference type="PANTHER" id="PTHR24291:SF189">
    <property type="entry name" value="CYTOCHROME P450 4C3-RELATED"/>
    <property type="match status" value="1"/>
</dbReference>
<dbReference type="PRINTS" id="PR00465">
    <property type="entry name" value="EP450IV"/>
</dbReference>